<evidence type="ECO:0000259" key="6">
    <source>
        <dbReference type="Pfam" id="PF00496"/>
    </source>
</evidence>
<dbReference type="InterPro" id="IPR030678">
    <property type="entry name" value="Peptide/Ni-bd"/>
</dbReference>
<dbReference type="PROSITE" id="PS51257">
    <property type="entry name" value="PROKAR_LIPOPROTEIN"/>
    <property type="match status" value="1"/>
</dbReference>
<dbReference type="GO" id="GO:0042597">
    <property type="term" value="C:periplasmic space"/>
    <property type="evidence" value="ECO:0007669"/>
    <property type="project" value="UniProtKB-ARBA"/>
</dbReference>
<evidence type="ECO:0000256" key="2">
    <source>
        <dbReference type="ARBA" id="ARBA00022448"/>
    </source>
</evidence>
<evidence type="ECO:0000256" key="4">
    <source>
        <dbReference type="SAM" id="MobiDB-lite"/>
    </source>
</evidence>
<dbReference type="PANTHER" id="PTHR30290">
    <property type="entry name" value="PERIPLASMIC BINDING COMPONENT OF ABC TRANSPORTER"/>
    <property type="match status" value="1"/>
</dbReference>
<gene>
    <name evidence="7" type="ORF">SAMN05216260_112162</name>
</gene>
<dbReference type="GO" id="GO:0043190">
    <property type="term" value="C:ATP-binding cassette (ABC) transporter complex"/>
    <property type="evidence" value="ECO:0007669"/>
    <property type="project" value="InterPro"/>
</dbReference>
<feature type="signal peptide" evidence="5">
    <location>
        <begin position="1"/>
        <end position="35"/>
    </location>
</feature>
<evidence type="ECO:0000313" key="7">
    <source>
        <dbReference type="EMBL" id="SDF94644.1"/>
    </source>
</evidence>
<dbReference type="PIRSF" id="PIRSF002741">
    <property type="entry name" value="MppA"/>
    <property type="match status" value="1"/>
</dbReference>
<accession>A0A1G7Q827</accession>
<reference evidence="7 8" key="1">
    <citation type="submission" date="2016-10" db="EMBL/GenBank/DDBJ databases">
        <authorList>
            <person name="de Groot N.N."/>
        </authorList>
    </citation>
    <scope>NUCLEOTIDE SEQUENCE [LARGE SCALE GENOMIC DNA]</scope>
    <source>
        <strain evidence="7 8">CGMCC 4.1859</strain>
    </source>
</reference>
<dbReference type="InterPro" id="IPR039424">
    <property type="entry name" value="SBP_5"/>
</dbReference>
<feature type="region of interest" description="Disordered" evidence="4">
    <location>
        <begin position="510"/>
        <end position="529"/>
    </location>
</feature>
<dbReference type="SUPFAM" id="SSF53850">
    <property type="entry name" value="Periplasmic binding protein-like II"/>
    <property type="match status" value="1"/>
</dbReference>
<organism evidence="7 8">
    <name type="scientific">Streptomyces griseoaurantiacus</name>
    <dbReference type="NCBI Taxonomy" id="68213"/>
    <lineage>
        <taxon>Bacteria</taxon>
        <taxon>Bacillati</taxon>
        <taxon>Actinomycetota</taxon>
        <taxon>Actinomycetes</taxon>
        <taxon>Kitasatosporales</taxon>
        <taxon>Streptomycetaceae</taxon>
        <taxon>Streptomyces</taxon>
        <taxon>Streptomyces aurantiacus group</taxon>
    </lineage>
</organism>
<evidence type="ECO:0000256" key="3">
    <source>
        <dbReference type="ARBA" id="ARBA00022729"/>
    </source>
</evidence>
<proteinExistence type="inferred from homology"/>
<keyword evidence="3 5" id="KW-0732">Signal</keyword>
<protein>
    <submittedName>
        <fullName evidence="7">Peptide/nickel transport system substrate-binding protein</fullName>
    </submittedName>
</protein>
<evidence type="ECO:0000313" key="8">
    <source>
        <dbReference type="Proteomes" id="UP000198614"/>
    </source>
</evidence>
<dbReference type="CDD" id="cd00995">
    <property type="entry name" value="PBP2_NikA_DppA_OppA_like"/>
    <property type="match status" value="1"/>
</dbReference>
<dbReference type="Gene3D" id="3.10.105.10">
    <property type="entry name" value="Dipeptide-binding Protein, Domain 3"/>
    <property type="match status" value="1"/>
</dbReference>
<dbReference type="AlphaFoldDB" id="A0A1G7Q827"/>
<dbReference type="Gene3D" id="3.40.190.10">
    <property type="entry name" value="Periplasmic binding protein-like II"/>
    <property type="match status" value="1"/>
</dbReference>
<dbReference type="Proteomes" id="UP000198614">
    <property type="component" value="Unassembled WGS sequence"/>
</dbReference>
<dbReference type="Pfam" id="PF00496">
    <property type="entry name" value="SBP_bac_5"/>
    <property type="match status" value="1"/>
</dbReference>
<feature type="domain" description="Solute-binding protein family 5" evidence="6">
    <location>
        <begin position="87"/>
        <end position="429"/>
    </location>
</feature>
<dbReference type="PANTHER" id="PTHR30290:SF9">
    <property type="entry name" value="OLIGOPEPTIDE-BINDING PROTEIN APPA"/>
    <property type="match status" value="1"/>
</dbReference>
<name>A0A1G7Q827_9ACTN</name>
<sequence length="529" mass="55955">MKKPLRGTGRGRRPAGRLRLAALALASALLLSACAGTESGSVAGEQLSLQFTGPPISMNPAMAGNGGSTMFSALAYDPLIYLSGEGELVPDLATDWRYLDDTNTVFELKLREGVTFSDGSPLTAKAAVASMKYFLKAGGGLVGKVGAVESVRATGPMTVRVTYAEPQSDAASTMTQYYGIGNIIGPAGLAAPQSLLTSSSGTGQYVYDGKASVAGNTYVYRRNPHYFRPEAQHFRSVVIHVIGNANAVLSAARTGQVQYASSGNANTADAAKRAGLTVRTAPFYNWALNLVDREGKVAPPLADVRVRRAIALAFDRPTMAHGLAGAYATPSGQMLLPGTDGYDKSLGYGHDVRRARKLLAEAGYPHGFRLTVLTQSLIDPNTNYSQAVAAALGDIGIDVKLQVQTTGIGQFTADALSKKYAVTLFPNVGTTTAEVASQVMTGAFNPFGSSDPKLKALLRQAASETDAGARTELYRKASARFEELTWFVPVFATKNISYAAENLENIRSSVVNPNPVPTGPRADLSWRLR</sequence>
<dbReference type="EMBL" id="FNAX01000012">
    <property type="protein sequence ID" value="SDF94644.1"/>
    <property type="molecule type" value="Genomic_DNA"/>
</dbReference>
<feature type="chain" id="PRO_5011466481" evidence="5">
    <location>
        <begin position="36"/>
        <end position="529"/>
    </location>
</feature>
<dbReference type="GO" id="GO:0015833">
    <property type="term" value="P:peptide transport"/>
    <property type="evidence" value="ECO:0007669"/>
    <property type="project" value="TreeGrafter"/>
</dbReference>
<dbReference type="InterPro" id="IPR000914">
    <property type="entry name" value="SBP_5_dom"/>
</dbReference>
<evidence type="ECO:0000256" key="5">
    <source>
        <dbReference type="SAM" id="SignalP"/>
    </source>
</evidence>
<dbReference type="GO" id="GO:1904680">
    <property type="term" value="F:peptide transmembrane transporter activity"/>
    <property type="evidence" value="ECO:0007669"/>
    <property type="project" value="TreeGrafter"/>
</dbReference>
<comment type="similarity">
    <text evidence="1">Belongs to the bacterial solute-binding protein 5 family.</text>
</comment>
<evidence type="ECO:0000256" key="1">
    <source>
        <dbReference type="ARBA" id="ARBA00005695"/>
    </source>
</evidence>
<keyword evidence="2" id="KW-0813">Transport</keyword>